<dbReference type="GO" id="GO:0003700">
    <property type="term" value="F:DNA-binding transcription factor activity"/>
    <property type="evidence" value="ECO:0007669"/>
    <property type="project" value="UniProtKB-UniRule"/>
</dbReference>
<organism evidence="9 10">
    <name type="scientific">Actinidia rufa</name>
    <dbReference type="NCBI Taxonomy" id="165716"/>
    <lineage>
        <taxon>Eukaryota</taxon>
        <taxon>Viridiplantae</taxon>
        <taxon>Streptophyta</taxon>
        <taxon>Embryophyta</taxon>
        <taxon>Tracheophyta</taxon>
        <taxon>Spermatophyta</taxon>
        <taxon>Magnoliopsida</taxon>
        <taxon>eudicotyledons</taxon>
        <taxon>Gunneridae</taxon>
        <taxon>Pentapetalae</taxon>
        <taxon>asterids</taxon>
        <taxon>Ericales</taxon>
        <taxon>Actinidiaceae</taxon>
        <taxon>Actinidia</taxon>
    </lineage>
</organism>
<feature type="compositionally biased region" description="Basic and acidic residues" evidence="8">
    <location>
        <begin position="180"/>
        <end position="193"/>
    </location>
</feature>
<dbReference type="SMART" id="SM01226">
    <property type="entry name" value="GAGA_bind"/>
    <property type="match status" value="1"/>
</dbReference>
<dbReference type="InterPro" id="IPR010409">
    <property type="entry name" value="GAGA-bd_tscrpt_act"/>
</dbReference>
<comment type="subcellular location">
    <subcellularLocation>
        <location evidence="1 7">Nucleus</location>
    </subcellularLocation>
</comment>
<reference evidence="9 10" key="1">
    <citation type="submission" date="2019-07" db="EMBL/GenBank/DDBJ databases">
        <title>De Novo Assembly of kiwifruit Actinidia rufa.</title>
        <authorList>
            <person name="Sugita-Konishi S."/>
            <person name="Sato K."/>
            <person name="Mori E."/>
            <person name="Abe Y."/>
            <person name="Kisaki G."/>
            <person name="Hamano K."/>
            <person name="Suezawa K."/>
            <person name="Otani M."/>
            <person name="Fukuda T."/>
            <person name="Manabe T."/>
            <person name="Gomi K."/>
            <person name="Tabuchi M."/>
            <person name="Akimitsu K."/>
            <person name="Kataoka I."/>
        </authorList>
    </citation>
    <scope>NUCLEOTIDE SEQUENCE [LARGE SCALE GENOMIC DNA]</scope>
    <source>
        <strain evidence="10">cv. Fuchu</strain>
    </source>
</reference>
<evidence type="ECO:0000256" key="4">
    <source>
        <dbReference type="ARBA" id="ARBA00023125"/>
    </source>
</evidence>
<evidence type="ECO:0000256" key="7">
    <source>
        <dbReference type="RuleBase" id="RU367160"/>
    </source>
</evidence>
<evidence type="ECO:0000256" key="6">
    <source>
        <dbReference type="ARBA" id="ARBA00023242"/>
    </source>
</evidence>
<protein>
    <recommendedName>
        <fullName evidence="7">GAGA-binding transcriptional activator</fullName>
    </recommendedName>
</protein>
<accession>A0A7J0EQY2</accession>
<comment type="caution">
    <text evidence="9">The sequence shown here is derived from an EMBL/GenBank/DDBJ whole genome shotgun (WGS) entry which is preliminary data.</text>
</comment>
<dbReference type="OrthoDB" id="1883964at2759"/>
<evidence type="ECO:0000256" key="3">
    <source>
        <dbReference type="ARBA" id="ARBA00023015"/>
    </source>
</evidence>
<comment type="similarity">
    <text evidence="2 7">Belongs to the BBR/BPC family.</text>
</comment>
<gene>
    <name evidence="9" type="ORF">Acr_05g0016260</name>
</gene>
<dbReference type="PANTHER" id="PTHR31421">
    <property type="entry name" value="PROTEIN BASIC PENTACYSTEINE3"/>
    <property type="match status" value="1"/>
</dbReference>
<evidence type="ECO:0000256" key="5">
    <source>
        <dbReference type="ARBA" id="ARBA00023163"/>
    </source>
</evidence>
<comment type="function">
    <text evidence="7">Transcriptional regulator that specifically binds to GA-rich elements (GAGA-repeats) present in regulatory sequences of genes involved in developmental processes.</text>
</comment>
<proteinExistence type="inferred from homology"/>
<dbReference type="GO" id="GO:0005634">
    <property type="term" value="C:nucleus"/>
    <property type="evidence" value="ECO:0007669"/>
    <property type="project" value="UniProtKB-SubCell"/>
</dbReference>
<keyword evidence="5 7" id="KW-0804">Transcription</keyword>
<evidence type="ECO:0000256" key="2">
    <source>
        <dbReference type="ARBA" id="ARBA00007911"/>
    </source>
</evidence>
<evidence type="ECO:0000256" key="1">
    <source>
        <dbReference type="ARBA" id="ARBA00004123"/>
    </source>
</evidence>
<keyword evidence="3 7" id="KW-0805">Transcription regulation</keyword>
<dbReference type="Pfam" id="PF06217">
    <property type="entry name" value="GAGA_bind"/>
    <property type="match status" value="1"/>
</dbReference>
<evidence type="ECO:0000256" key="8">
    <source>
        <dbReference type="SAM" id="MobiDB-lite"/>
    </source>
</evidence>
<feature type="compositionally biased region" description="Basic residues" evidence="8">
    <location>
        <begin position="170"/>
        <end position="179"/>
    </location>
</feature>
<dbReference type="EMBL" id="BJWL01000005">
    <property type="protein sequence ID" value="GFY87987.1"/>
    <property type="molecule type" value="Genomic_DNA"/>
</dbReference>
<feature type="compositionally biased region" description="Basic and acidic residues" evidence="8">
    <location>
        <begin position="151"/>
        <end position="164"/>
    </location>
</feature>
<dbReference type="GO" id="GO:0043565">
    <property type="term" value="F:sequence-specific DNA binding"/>
    <property type="evidence" value="ECO:0007669"/>
    <property type="project" value="TreeGrafter"/>
</dbReference>
<keyword evidence="10" id="KW-1185">Reference proteome</keyword>
<keyword evidence="4 7" id="KW-0238">DNA-binding</keyword>
<dbReference type="AlphaFoldDB" id="A0A7J0EQY2"/>
<feature type="region of interest" description="Disordered" evidence="8">
    <location>
        <begin position="151"/>
        <end position="197"/>
    </location>
</feature>
<evidence type="ECO:0000313" key="9">
    <source>
        <dbReference type="EMBL" id="GFY87987.1"/>
    </source>
</evidence>
<dbReference type="PANTHER" id="PTHR31421:SF8">
    <property type="entry name" value="GAGA-BINDING TRANSCRIPTIONAL ACTIVATOR"/>
    <property type="match status" value="1"/>
</dbReference>
<keyword evidence="6 7" id="KW-0539">Nucleus</keyword>
<sequence>MNNAATSSVSSRASKKSIMFSKDVYTGCRELDVVFAVAAETAISEDGLLTFPLTLLMEHNSTIKTYMAIMAERDSAIREKNMALDERRRAFAERDMAMLQRDAAIAERNSAPLYYHQQMHPIPQPVETGYDPREIPTSNPFQSTGVAYETEKLPRKAKQAEHTKGSSTKKPSKSPRKGKRVSEDLSHGWKSEQDLDDNDVDLDGELGLWKDDDLGLNQIHFDESTMPAPVCSCTGLPQPCYKWGNGGWQSACCTTAMSVYPLPQMSDKRYARVGGRKMSGSAFAKLFHRLTVEGHDLSTPLDLKDHWSKHGTNCYSTVK</sequence>
<name>A0A7J0EQY2_9ERIC</name>
<dbReference type="Proteomes" id="UP000585474">
    <property type="component" value="Unassembled WGS sequence"/>
</dbReference>
<evidence type="ECO:0000313" key="10">
    <source>
        <dbReference type="Proteomes" id="UP000585474"/>
    </source>
</evidence>
<dbReference type="GO" id="GO:0009723">
    <property type="term" value="P:response to ethylene"/>
    <property type="evidence" value="ECO:0007669"/>
    <property type="project" value="TreeGrafter"/>
</dbReference>